<sequence>MQLGEPVTIDESEIVARMKVYTHPFPVKTHVFNYTTRSLKRPLEFNTVRLFNSNASGSETAAAAPNSSNSIGEDSRMTMVCSLDKFGSHSFQETDMNQETTRYALTANPFKSRSNYLIGYICRQSLFLTPVHSVHSFATALASQQSGETVVPNAACTVEEKYSSKCTSDENVLSERTIREVSRQRSTILNKESAGGTEVHFYPSSSTRSTEFKKRFESINGLMLLPPPNLSKSSFVQMEDLFFPPEILSSGGITGGDENQNSIIRRFASVRSIKELVTDLMKRAQVLTFEKVKGIVESTRGSQVSTDAVILECLAASSVYMHGVWVCRRNSKFSGVGAAIREVVLAAFFNSPDGVVSRKELNSLSLSSAHRRLIKEVLESVSVLEGSTPGARQWRLLYVGTEPDTTKENVAAFLKAFGADIQYELVQKRMSQIQSHKTYIAANKTPPALFLSRGEEEARPVSNVPETGGGASGFDVDEIEAIKSYIDELFRRFGVLNKARAKEMILKGRDTHYPHATNPMLSSALQTTVTQFTANTWVLRNVGQPVVDEYRPHVLEVVSSMTAFKLADLQATLAEKAMSKVANISQGVLKTIVEEVADYRLSERVYYVKTGSVMTEN</sequence>
<dbReference type="PANTHER" id="PTHR12069">
    <property type="entry name" value="DNA-DIRECTED RNA POLYMERASES III 80 KDA POLYPEPTIDE RNA POLYMERASE III SUBUNIT 5"/>
    <property type="match status" value="1"/>
</dbReference>
<gene>
    <name evidence="1" type="ORF">ADEAN_000715600</name>
</gene>
<dbReference type="GO" id="GO:0005666">
    <property type="term" value="C:RNA polymerase III complex"/>
    <property type="evidence" value="ECO:0007669"/>
    <property type="project" value="TreeGrafter"/>
</dbReference>
<dbReference type="GO" id="GO:0042797">
    <property type="term" value="P:tRNA transcription by RNA polymerase III"/>
    <property type="evidence" value="ECO:0007669"/>
    <property type="project" value="TreeGrafter"/>
</dbReference>
<protein>
    <submittedName>
        <fullName evidence="1">Sin-like protein conserved region containing protein, putative</fullName>
    </submittedName>
</protein>
<dbReference type="AlphaFoldDB" id="A0A7G2CKN6"/>
<name>A0A7G2CKN6_9TRYP</name>
<evidence type="ECO:0000313" key="2">
    <source>
        <dbReference type="Proteomes" id="UP000515908"/>
    </source>
</evidence>
<dbReference type="Proteomes" id="UP000515908">
    <property type="component" value="Chromosome 14"/>
</dbReference>
<organism evidence="1 2">
    <name type="scientific">Angomonas deanei</name>
    <dbReference type="NCBI Taxonomy" id="59799"/>
    <lineage>
        <taxon>Eukaryota</taxon>
        <taxon>Discoba</taxon>
        <taxon>Euglenozoa</taxon>
        <taxon>Kinetoplastea</taxon>
        <taxon>Metakinetoplastina</taxon>
        <taxon>Trypanosomatida</taxon>
        <taxon>Trypanosomatidae</taxon>
        <taxon>Strigomonadinae</taxon>
        <taxon>Angomonas</taxon>
    </lineage>
</organism>
<proteinExistence type="predicted"/>
<accession>A0A7G2CKN6</accession>
<reference evidence="1 2" key="1">
    <citation type="submission" date="2020-08" db="EMBL/GenBank/DDBJ databases">
        <authorList>
            <person name="Newling K."/>
            <person name="Davey J."/>
            <person name="Forrester S."/>
        </authorList>
    </citation>
    <scope>NUCLEOTIDE SEQUENCE [LARGE SCALE GENOMIC DNA]</scope>
    <source>
        <strain evidence="2">Crithidia deanei Carvalho (ATCC PRA-265)</strain>
    </source>
</reference>
<dbReference type="EMBL" id="LR877158">
    <property type="protein sequence ID" value="CAD2219647.1"/>
    <property type="molecule type" value="Genomic_DNA"/>
</dbReference>
<evidence type="ECO:0000313" key="1">
    <source>
        <dbReference type="EMBL" id="CAD2219647.1"/>
    </source>
</evidence>
<keyword evidence="2" id="KW-1185">Reference proteome</keyword>
<dbReference type="InterPro" id="IPR006886">
    <property type="entry name" value="RNA_pol_III_Rpc5"/>
</dbReference>
<dbReference type="Pfam" id="PF04801">
    <property type="entry name" value="RPC5"/>
    <property type="match status" value="1"/>
</dbReference>
<dbReference type="PANTHER" id="PTHR12069:SF0">
    <property type="entry name" value="DNA-DIRECTED RNA POLYMERASE III SUBUNIT RPC5"/>
    <property type="match status" value="1"/>
</dbReference>
<dbReference type="VEuPathDB" id="TriTrypDB:ADEAN_000715600"/>